<dbReference type="EMBL" id="CP002069">
    <property type="protein sequence ID" value="ADI73816.1"/>
    <property type="molecule type" value="Genomic_DNA"/>
</dbReference>
<evidence type="ECO:0000313" key="7">
    <source>
        <dbReference type="EMBL" id="ADI73816.1"/>
    </source>
</evidence>
<dbReference type="PANTHER" id="PTHR34584:SF1">
    <property type="entry name" value="NA(+)_H(+) ANTIPORTER SUBUNIT E1"/>
    <property type="match status" value="1"/>
</dbReference>
<dbReference type="OrthoDB" id="85180at2157"/>
<dbReference type="AlphaFoldDB" id="D7E767"/>
<dbReference type="KEGG" id="mev:Metev_0920"/>
<dbReference type="GO" id="GO:0005886">
    <property type="term" value="C:plasma membrane"/>
    <property type="evidence" value="ECO:0007669"/>
    <property type="project" value="UniProtKB-SubCell"/>
</dbReference>
<gene>
    <name evidence="7" type="ordered locus">Metev_0920</name>
</gene>
<keyword evidence="8" id="KW-1185">Reference proteome</keyword>
<keyword evidence="5 6" id="KW-0472">Membrane</keyword>
<evidence type="ECO:0000313" key="8">
    <source>
        <dbReference type="Proteomes" id="UP000000391"/>
    </source>
</evidence>
<name>D7E767_METEZ</name>
<evidence type="ECO:0000256" key="4">
    <source>
        <dbReference type="ARBA" id="ARBA00022989"/>
    </source>
</evidence>
<evidence type="ECO:0000256" key="6">
    <source>
        <dbReference type="SAM" id="Phobius"/>
    </source>
</evidence>
<keyword evidence="2" id="KW-1003">Cell membrane</keyword>
<dbReference type="PANTHER" id="PTHR34584">
    <property type="entry name" value="NA(+)/H(+) ANTIPORTER SUBUNIT E1"/>
    <property type="match status" value="1"/>
</dbReference>
<dbReference type="PIRSF" id="PIRSF019239">
    <property type="entry name" value="MrpE"/>
    <property type="match status" value="1"/>
</dbReference>
<protein>
    <submittedName>
        <fullName evidence="7">Cation antiporter</fullName>
    </submittedName>
</protein>
<accession>D7E767</accession>
<dbReference type="RefSeq" id="WP_013194384.1">
    <property type="nucleotide sequence ID" value="NC_014253.1"/>
</dbReference>
<organism evidence="7 8">
    <name type="scientific">Methanohalobium evestigatum (strain ATCC BAA-1072 / DSM 3721 / NBRC 107634 / OCM 161 / Z-7303)</name>
    <dbReference type="NCBI Taxonomy" id="644295"/>
    <lineage>
        <taxon>Archaea</taxon>
        <taxon>Methanobacteriati</taxon>
        <taxon>Methanobacteriota</taxon>
        <taxon>Stenosarchaea group</taxon>
        <taxon>Methanomicrobia</taxon>
        <taxon>Methanosarcinales</taxon>
        <taxon>Methanosarcinaceae</taxon>
        <taxon>Methanohalobium</taxon>
    </lineage>
</organism>
<evidence type="ECO:0000256" key="2">
    <source>
        <dbReference type="ARBA" id="ARBA00022475"/>
    </source>
</evidence>
<dbReference type="InterPro" id="IPR002758">
    <property type="entry name" value="Cation_antiport_E"/>
</dbReference>
<dbReference type="GO" id="GO:0008324">
    <property type="term" value="F:monoatomic cation transmembrane transporter activity"/>
    <property type="evidence" value="ECO:0007669"/>
    <property type="project" value="InterPro"/>
</dbReference>
<evidence type="ECO:0000256" key="5">
    <source>
        <dbReference type="ARBA" id="ARBA00023136"/>
    </source>
</evidence>
<dbReference type="Pfam" id="PF01899">
    <property type="entry name" value="MNHE"/>
    <property type="match status" value="1"/>
</dbReference>
<dbReference type="STRING" id="644295.Metev_0920"/>
<comment type="subcellular location">
    <subcellularLocation>
        <location evidence="1">Cell membrane</location>
        <topology evidence="1">Multi-pass membrane protein</topology>
    </subcellularLocation>
</comment>
<proteinExistence type="predicted"/>
<dbReference type="Proteomes" id="UP000000391">
    <property type="component" value="Chromosome"/>
</dbReference>
<feature type="transmembrane region" description="Helical" evidence="6">
    <location>
        <begin position="12"/>
        <end position="38"/>
    </location>
</feature>
<keyword evidence="4 6" id="KW-1133">Transmembrane helix</keyword>
<dbReference type="GeneID" id="9346549"/>
<reference evidence="7 8" key="1">
    <citation type="submission" date="2010-06" db="EMBL/GenBank/DDBJ databases">
        <title>Complete sequence chromosome of Methanohalobium evestigatum Z-7303.</title>
        <authorList>
            <consortium name="US DOE Joint Genome Institute"/>
            <person name="Lucas S."/>
            <person name="Copeland A."/>
            <person name="Lapidus A."/>
            <person name="Cheng J.-F."/>
            <person name="Bruce D."/>
            <person name="Goodwin L."/>
            <person name="Pitluck S."/>
            <person name="Saunders E."/>
            <person name="Detter J.C."/>
            <person name="Han C."/>
            <person name="Tapia R."/>
            <person name="Land M."/>
            <person name="Hauser L."/>
            <person name="Kyrpides N."/>
            <person name="Mikhailova N."/>
            <person name="Sieprawska-Lupa M."/>
            <person name="Whitman W.B."/>
            <person name="Anderson I."/>
            <person name="Woyke T."/>
        </authorList>
    </citation>
    <scope>NUCLEOTIDE SEQUENCE [LARGE SCALE GENOMIC DNA]</scope>
    <source>
        <strain evidence="8">ATCC BAA-1072 / DSM 3721 / NBRC 107634 / OCM 161 / Z-7303</strain>
    </source>
</reference>
<sequence>MKQYIVYSIPLAILWCFVNGDISIVNFMLGLVLSPVVIKPFKSLYNFEAEVSIRDNIRRIPKQLKYLAVLAIEITKANIMVAKIVLRPRININPGIITVPIRAKTDAGITAIANTISLTPGTLTIDVADDKSVLYVHLIDIHDREEIRASIRDDLEEYVLEALE</sequence>
<evidence type="ECO:0000256" key="3">
    <source>
        <dbReference type="ARBA" id="ARBA00022692"/>
    </source>
</evidence>
<evidence type="ECO:0000256" key="1">
    <source>
        <dbReference type="ARBA" id="ARBA00004651"/>
    </source>
</evidence>
<keyword evidence="3 6" id="KW-0812">Transmembrane</keyword>
<dbReference type="HOGENOM" id="CLU_086615_3_1_2"/>